<reference evidence="4" key="2">
    <citation type="submission" date="2022-09" db="EMBL/GenBank/DDBJ databases">
        <title>Biosynthetic gene clusters of Dactylosporangioum fulvum.</title>
        <authorList>
            <person name="Caradec T."/>
        </authorList>
    </citation>
    <scope>NUCLEOTIDE SEQUENCE</scope>
    <source>
        <strain evidence="4">NRRL B-16292</strain>
    </source>
</reference>
<evidence type="ECO:0008006" key="6">
    <source>
        <dbReference type="Google" id="ProtNLM"/>
    </source>
</evidence>
<protein>
    <recommendedName>
        <fullName evidence="6">Gram-positive cocci surface proteins LPxTG domain-containing protein</fullName>
    </recommendedName>
</protein>
<keyword evidence="2" id="KW-1133">Transmembrane helix</keyword>
<keyword evidence="5" id="KW-1185">Reference proteome</keyword>
<evidence type="ECO:0000256" key="1">
    <source>
        <dbReference type="SAM" id="MobiDB-lite"/>
    </source>
</evidence>
<dbReference type="RefSeq" id="WP_259856682.1">
    <property type="nucleotide sequence ID" value="NZ_CP073720.1"/>
</dbReference>
<feature type="compositionally biased region" description="Low complexity" evidence="1">
    <location>
        <begin position="187"/>
        <end position="203"/>
    </location>
</feature>
<keyword evidence="2" id="KW-0472">Membrane</keyword>
<feature type="compositionally biased region" description="Low complexity" evidence="1">
    <location>
        <begin position="166"/>
        <end position="175"/>
    </location>
</feature>
<feature type="chain" id="PRO_5045779252" description="Gram-positive cocci surface proteins LPxTG domain-containing protein" evidence="3">
    <location>
        <begin position="30"/>
        <end position="238"/>
    </location>
</feature>
<reference evidence="4" key="1">
    <citation type="submission" date="2021-04" db="EMBL/GenBank/DDBJ databases">
        <authorList>
            <person name="Hartkoorn R.C."/>
            <person name="Beaudoing E."/>
            <person name="Hot D."/>
        </authorList>
    </citation>
    <scope>NUCLEOTIDE SEQUENCE</scope>
    <source>
        <strain evidence="4">NRRL B-16292</strain>
    </source>
</reference>
<gene>
    <name evidence="4" type="ORF">Dfulv_28695</name>
</gene>
<sequence length="238" mass="23044">MCSVRAAVRAVPAVLAAALLAFVVPAAVAPDPASAAPLGTLTLSPTGGSVTADPMFTSATASAPCPAGYGTNVGLSVGKAGAPTGAYVSLAQVASDGPYDTAPPTLGANRSLVAAFRGAPVTDGAYTVIMRCVSESQGDHPDVFSVGITVSAGQWTATGGGPGPTGEPTTPPSGGADARVTITTEIGPGTATSSSAPPGSSGPLPRTGTDVVRIAVLGAALVLTGAAIVWAVRRRWPA</sequence>
<proteinExistence type="predicted"/>
<evidence type="ECO:0000256" key="2">
    <source>
        <dbReference type="SAM" id="Phobius"/>
    </source>
</evidence>
<organism evidence="4 5">
    <name type="scientific">Dactylosporangium fulvum</name>
    <dbReference type="NCBI Taxonomy" id="53359"/>
    <lineage>
        <taxon>Bacteria</taxon>
        <taxon>Bacillati</taxon>
        <taxon>Actinomycetota</taxon>
        <taxon>Actinomycetes</taxon>
        <taxon>Micromonosporales</taxon>
        <taxon>Micromonosporaceae</taxon>
        <taxon>Dactylosporangium</taxon>
    </lineage>
</organism>
<dbReference type="Proteomes" id="UP001059617">
    <property type="component" value="Chromosome"/>
</dbReference>
<evidence type="ECO:0000313" key="5">
    <source>
        <dbReference type="Proteomes" id="UP001059617"/>
    </source>
</evidence>
<accession>A0ABY5VN39</accession>
<feature type="transmembrane region" description="Helical" evidence="2">
    <location>
        <begin position="211"/>
        <end position="232"/>
    </location>
</feature>
<keyword evidence="2" id="KW-0812">Transmembrane</keyword>
<evidence type="ECO:0000256" key="3">
    <source>
        <dbReference type="SAM" id="SignalP"/>
    </source>
</evidence>
<name>A0ABY5VN39_9ACTN</name>
<feature type="signal peptide" evidence="3">
    <location>
        <begin position="1"/>
        <end position="29"/>
    </location>
</feature>
<keyword evidence="3" id="KW-0732">Signal</keyword>
<dbReference type="EMBL" id="CP073720">
    <property type="protein sequence ID" value="UWP79142.1"/>
    <property type="molecule type" value="Genomic_DNA"/>
</dbReference>
<feature type="region of interest" description="Disordered" evidence="1">
    <location>
        <begin position="154"/>
        <end position="206"/>
    </location>
</feature>
<evidence type="ECO:0000313" key="4">
    <source>
        <dbReference type="EMBL" id="UWP79142.1"/>
    </source>
</evidence>